<dbReference type="Proteomes" id="UP001162972">
    <property type="component" value="Chromosome 5"/>
</dbReference>
<evidence type="ECO:0000313" key="3">
    <source>
        <dbReference type="EMBL" id="KAJ6412131.1"/>
    </source>
</evidence>
<dbReference type="InterPro" id="IPR050608">
    <property type="entry name" value="NmrA-type/Isoflavone_red_sf"/>
</dbReference>
<reference evidence="3 4" key="1">
    <citation type="journal article" date="2023" name="Int. J. Mol. Sci.">
        <title>De Novo Assembly and Annotation of 11 Diverse Shrub Willow (Salix) Genomes Reveals Novel Gene Organization in Sex-Linked Regions.</title>
        <authorList>
            <person name="Hyden B."/>
            <person name="Feng K."/>
            <person name="Yates T.B."/>
            <person name="Jawdy S."/>
            <person name="Cereghino C."/>
            <person name="Smart L.B."/>
            <person name="Muchero W."/>
        </authorList>
    </citation>
    <scope>NUCLEOTIDE SEQUENCE [LARGE SCALE GENOMIC DNA]</scope>
    <source>
        <tissue evidence="3">Shoot tip</tissue>
    </source>
</reference>
<dbReference type="InterPro" id="IPR008030">
    <property type="entry name" value="NmrA-like"/>
</dbReference>
<gene>
    <name evidence="3" type="ORF">OIU84_005233</name>
</gene>
<evidence type="ECO:0000313" key="4">
    <source>
        <dbReference type="Proteomes" id="UP001162972"/>
    </source>
</evidence>
<dbReference type="Pfam" id="PF05368">
    <property type="entry name" value="NmrA"/>
    <property type="match status" value="1"/>
</dbReference>
<proteinExistence type="inferred from homology"/>
<dbReference type="Gene3D" id="3.40.50.720">
    <property type="entry name" value="NAD(P)-binding Rossmann-like Domain"/>
    <property type="match status" value="1"/>
</dbReference>
<evidence type="ECO:0000256" key="1">
    <source>
        <dbReference type="ARBA" id="ARBA00005725"/>
    </source>
</evidence>
<dbReference type="AlphaFoldDB" id="A0AAD6JVK9"/>
<dbReference type="PANTHER" id="PTHR43349:SF35">
    <property type="entry name" value="PHENYLCOUMARAN BENZYLIC ETHER REDUCTASE 1"/>
    <property type="match status" value="1"/>
</dbReference>
<accession>A0AAD6JVK9</accession>
<comment type="similarity">
    <text evidence="1">Belongs to the NmrA-type oxidoreductase family. Isoflavone reductase subfamily.</text>
</comment>
<feature type="domain" description="NmrA-like" evidence="2">
    <location>
        <begin position="30"/>
        <end position="112"/>
    </location>
</feature>
<sequence>MADKKQDLERQAPGPATPLSLWLKFGVPLRLQGSPTLVPSSCSAAYYVPKLEQSEVSAPPGDKITILGDGNGEAAVFNKEDDIGTSTIKAVDGPRTLNKTVLIKPPQNIYSFQ</sequence>
<comment type="caution">
    <text evidence="3">The sequence shown here is derived from an EMBL/GenBank/DDBJ whole genome shotgun (WGS) entry which is preliminary data.</text>
</comment>
<dbReference type="Gene3D" id="3.90.25.10">
    <property type="entry name" value="UDP-galactose 4-epimerase, domain 1"/>
    <property type="match status" value="1"/>
</dbReference>
<evidence type="ECO:0000259" key="2">
    <source>
        <dbReference type="Pfam" id="PF05368"/>
    </source>
</evidence>
<protein>
    <recommendedName>
        <fullName evidence="2">NmrA-like domain-containing protein</fullName>
    </recommendedName>
</protein>
<name>A0AAD6JVK9_9ROSI</name>
<keyword evidence="4" id="KW-1185">Reference proteome</keyword>
<dbReference type="GO" id="GO:0003824">
    <property type="term" value="F:catalytic activity"/>
    <property type="evidence" value="ECO:0007669"/>
    <property type="project" value="UniProtKB-ARBA"/>
</dbReference>
<dbReference type="PANTHER" id="PTHR43349">
    <property type="entry name" value="PINORESINOL REDUCTASE-RELATED"/>
    <property type="match status" value="1"/>
</dbReference>
<dbReference type="EMBL" id="JAPFFJ010000013">
    <property type="protein sequence ID" value="KAJ6412131.1"/>
    <property type="molecule type" value="Genomic_DNA"/>
</dbReference>
<organism evidence="3 4">
    <name type="scientific">Salix udensis</name>
    <dbReference type="NCBI Taxonomy" id="889485"/>
    <lineage>
        <taxon>Eukaryota</taxon>
        <taxon>Viridiplantae</taxon>
        <taxon>Streptophyta</taxon>
        <taxon>Embryophyta</taxon>
        <taxon>Tracheophyta</taxon>
        <taxon>Spermatophyta</taxon>
        <taxon>Magnoliopsida</taxon>
        <taxon>eudicotyledons</taxon>
        <taxon>Gunneridae</taxon>
        <taxon>Pentapetalae</taxon>
        <taxon>rosids</taxon>
        <taxon>fabids</taxon>
        <taxon>Malpighiales</taxon>
        <taxon>Salicaceae</taxon>
        <taxon>Saliceae</taxon>
        <taxon>Salix</taxon>
    </lineage>
</organism>